<dbReference type="InterPro" id="IPR002104">
    <property type="entry name" value="Integrase_catalytic"/>
</dbReference>
<evidence type="ECO:0000256" key="1">
    <source>
        <dbReference type="ARBA" id="ARBA00004123"/>
    </source>
</evidence>
<dbReference type="Pfam" id="PF04852">
    <property type="entry name" value="ALOG_dom"/>
    <property type="match status" value="1"/>
</dbReference>
<evidence type="ECO:0000256" key="6">
    <source>
        <dbReference type="ARBA" id="ARBA00023172"/>
    </source>
</evidence>
<feature type="domain" description="Tyr recombinase" evidence="9">
    <location>
        <begin position="442"/>
        <end position="652"/>
    </location>
</feature>
<dbReference type="Proteomes" id="UP001159428">
    <property type="component" value="Unassembled WGS sequence"/>
</dbReference>
<evidence type="ECO:0008006" key="12">
    <source>
        <dbReference type="Google" id="ProtNLM"/>
    </source>
</evidence>
<evidence type="ECO:0000256" key="2">
    <source>
        <dbReference type="ARBA" id="ARBA00010308"/>
    </source>
</evidence>
<evidence type="ECO:0000256" key="3">
    <source>
        <dbReference type="ARBA" id="ARBA00023015"/>
    </source>
</evidence>
<organism evidence="10 11">
    <name type="scientific">Pocillopora meandrina</name>
    <dbReference type="NCBI Taxonomy" id="46732"/>
    <lineage>
        <taxon>Eukaryota</taxon>
        <taxon>Metazoa</taxon>
        <taxon>Cnidaria</taxon>
        <taxon>Anthozoa</taxon>
        <taxon>Hexacorallia</taxon>
        <taxon>Scleractinia</taxon>
        <taxon>Astrocoeniina</taxon>
        <taxon>Pocilloporidae</taxon>
        <taxon>Pocillopora</taxon>
    </lineage>
</organism>
<keyword evidence="6" id="KW-0233">DNA recombination</keyword>
<dbReference type="InterPro" id="IPR040222">
    <property type="entry name" value="ALOG"/>
</dbReference>
<accession>A0AAU9X2L2</accession>
<name>A0AAU9X2L2_9CNID</name>
<evidence type="ECO:0000256" key="7">
    <source>
        <dbReference type="ARBA" id="ARBA00023242"/>
    </source>
</evidence>
<dbReference type="SUPFAM" id="SSF56349">
    <property type="entry name" value="DNA breaking-rejoining enzymes"/>
    <property type="match status" value="1"/>
</dbReference>
<dbReference type="PANTHER" id="PTHR31165:SF2">
    <property type="entry name" value="ALOG DOMAIN-CONTAINING PROTEIN"/>
    <property type="match status" value="1"/>
</dbReference>
<evidence type="ECO:0000256" key="5">
    <source>
        <dbReference type="ARBA" id="ARBA00023163"/>
    </source>
</evidence>
<dbReference type="PROSITE" id="PS51898">
    <property type="entry name" value="TYR_RECOMBINASE"/>
    <property type="match status" value="1"/>
</dbReference>
<dbReference type="Gene3D" id="1.10.443.10">
    <property type="entry name" value="Intergrase catalytic core"/>
    <property type="match status" value="1"/>
</dbReference>
<comment type="caution">
    <text evidence="10">The sequence shown here is derived from an EMBL/GenBank/DDBJ whole genome shotgun (WGS) entry which is preliminary data.</text>
</comment>
<evidence type="ECO:0000256" key="4">
    <source>
        <dbReference type="ARBA" id="ARBA00023125"/>
    </source>
</evidence>
<dbReference type="PANTHER" id="PTHR31165">
    <property type="entry name" value="PROTEIN G1-LIKE2"/>
    <property type="match status" value="1"/>
</dbReference>
<dbReference type="EMBL" id="CALNXJ010000027">
    <property type="protein sequence ID" value="CAH3133430.1"/>
    <property type="molecule type" value="Genomic_DNA"/>
</dbReference>
<sequence length="692" mass="77435">MTQYHGATNAIFKSLWQRTHPLRDGGLRLFFQITVRFLIIGHGKSTHGTLQVDNQAVIHAWTNQGGRSAQLNNAMKVLFSTTAALNVLLRPFYVRSADNPADGPSRHRSSSDYCLTGSMWQKVQRKFGGSTGHTFDLMSLDSNVQKDLSGNSLPHFTPVSSPGSAGVNFFAQDLTAFGSLRQCPYVFPPPVLVGPVLRYLRRMKQACTIAVLDSYPKKYWWPLLHGHANKAVKMASTGDDHELPLVAKLFVPSVRCPVCSRANDSDFRFCQHCGYKRKIFSLVKKSDTLKLDLDSIDKRLQQLLNFDQATSYSRQKDSLQKELEAFLSALPGKVSLATVSPRDICRFLTCKDKDDRTQIHHNGCKFVGQRGKQTCGCPLRLSYKTVDSYIGKLRSIFHAIGRDGEWDKRLGLGNPAADKSVKDYLRVVTAEQLRARVTPKQATPFFVDKLTQLSLFLERRLAQSTNKPLQCFIIARDQAYFKTAFFSGDRPGDRGQVKVVEILRFPNDDGFLFNHVWGKTLRDGDQHVFGIRRNPQSDICPIRGIEHYVDITRGMQVDLTRGYLFRPTTPDGGILDAPLTSATAEAQLKLYLNEMGENDGETLHGFRSGCAITLALSGAELTEIMDHVGWNRSHTALHYLQLAKVLNPSGASAKLASSEVMNVNNTWTDMNELKRFLCAFPSVSPQKRPLSD</sequence>
<evidence type="ECO:0000259" key="8">
    <source>
        <dbReference type="PROSITE" id="PS51697"/>
    </source>
</evidence>
<comment type="subcellular location">
    <subcellularLocation>
        <location evidence="1">Nucleus</location>
    </subcellularLocation>
</comment>
<keyword evidence="11" id="KW-1185">Reference proteome</keyword>
<gene>
    <name evidence="10" type="ORF">PMEA_00015069</name>
</gene>
<dbReference type="AlphaFoldDB" id="A0AAU9X2L2"/>
<dbReference type="GO" id="GO:0003677">
    <property type="term" value="F:DNA binding"/>
    <property type="evidence" value="ECO:0007669"/>
    <property type="project" value="UniProtKB-KW"/>
</dbReference>
<proteinExistence type="inferred from homology"/>
<dbReference type="InterPro" id="IPR006936">
    <property type="entry name" value="ALOG_dom"/>
</dbReference>
<dbReference type="GO" id="GO:0005634">
    <property type="term" value="C:nucleus"/>
    <property type="evidence" value="ECO:0007669"/>
    <property type="project" value="UniProtKB-SubCell"/>
</dbReference>
<comment type="similarity">
    <text evidence="2">Belongs to the plant homeotic and developmental regulators ALOG protein family.</text>
</comment>
<evidence type="ECO:0000313" key="11">
    <source>
        <dbReference type="Proteomes" id="UP001159428"/>
    </source>
</evidence>
<evidence type="ECO:0000313" key="10">
    <source>
        <dbReference type="EMBL" id="CAH3133430.1"/>
    </source>
</evidence>
<reference evidence="10 11" key="1">
    <citation type="submission" date="2022-05" db="EMBL/GenBank/DDBJ databases">
        <authorList>
            <consortium name="Genoscope - CEA"/>
            <person name="William W."/>
        </authorList>
    </citation>
    <scope>NUCLEOTIDE SEQUENCE [LARGE SCALE GENOMIC DNA]</scope>
</reference>
<dbReference type="PROSITE" id="PS51697">
    <property type="entry name" value="ALOG"/>
    <property type="match status" value="1"/>
</dbReference>
<dbReference type="GO" id="GO:0009299">
    <property type="term" value="P:mRNA transcription"/>
    <property type="evidence" value="ECO:0007669"/>
    <property type="project" value="TreeGrafter"/>
</dbReference>
<evidence type="ECO:0000259" key="9">
    <source>
        <dbReference type="PROSITE" id="PS51898"/>
    </source>
</evidence>
<keyword evidence="7" id="KW-0539">Nucleus</keyword>
<feature type="domain" description="ALOG" evidence="8">
    <location>
        <begin position="311"/>
        <end position="444"/>
    </location>
</feature>
<dbReference type="InterPro" id="IPR011010">
    <property type="entry name" value="DNA_brk_join_enz"/>
</dbReference>
<dbReference type="InterPro" id="IPR013762">
    <property type="entry name" value="Integrase-like_cat_sf"/>
</dbReference>
<keyword evidence="4" id="KW-0238">DNA-binding</keyword>
<protein>
    <recommendedName>
        <fullName evidence="12">LIGHT-DEPENDENT SHORT HYPOCOTYLS 6</fullName>
    </recommendedName>
</protein>
<keyword evidence="3" id="KW-0805">Transcription regulation</keyword>
<keyword evidence="5" id="KW-0804">Transcription</keyword>
<dbReference type="GO" id="GO:0015074">
    <property type="term" value="P:DNA integration"/>
    <property type="evidence" value="ECO:0007669"/>
    <property type="project" value="InterPro"/>
</dbReference>
<dbReference type="GO" id="GO:0006310">
    <property type="term" value="P:DNA recombination"/>
    <property type="evidence" value="ECO:0007669"/>
    <property type="project" value="UniProtKB-KW"/>
</dbReference>